<accession>A0AAV9B6A5</accession>
<dbReference type="PANTHER" id="PTHR33699:SF2">
    <property type="entry name" value="PATHOGENIC TYPE III EFFECTOR AVIRULENCE FACTOR AVR AVRRPT-CLEAVAGE: CLEAVAGE SITE PROTEIN-RELATED"/>
    <property type="match status" value="1"/>
</dbReference>
<protein>
    <recommendedName>
        <fullName evidence="4">RIN4 pathogenic type III effector avirulence factor Avr cleavage site domain-containing protein</fullName>
    </recommendedName>
</protein>
<dbReference type="EMBL" id="JAUJYN010000005">
    <property type="protein sequence ID" value="KAK1271582.1"/>
    <property type="molecule type" value="Genomic_DNA"/>
</dbReference>
<evidence type="ECO:0008006" key="4">
    <source>
        <dbReference type="Google" id="ProtNLM"/>
    </source>
</evidence>
<dbReference type="Proteomes" id="UP001179952">
    <property type="component" value="Unassembled WGS sequence"/>
</dbReference>
<keyword evidence="3" id="KW-1185">Reference proteome</keyword>
<evidence type="ECO:0000313" key="2">
    <source>
        <dbReference type="EMBL" id="KAK1271582.1"/>
    </source>
</evidence>
<reference evidence="2" key="2">
    <citation type="submission" date="2023-06" db="EMBL/GenBank/DDBJ databases">
        <authorList>
            <person name="Ma L."/>
            <person name="Liu K.-W."/>
            <person name="Li Z."/>
            <person name="Hsiao Y.-Y."/>
            <person name="Qi Y."/>
            <person name="Fu T."/>
            <person name="Tang G."/>
            <person name="Zhang D."/>
            <person name="Sun W.-H."/>
            <person name="Liu D.-K."/>
            <person name="Li Y."/>
            <person name="Chen G.-Z."/>
            <person name="Liu X.-D."/>
            <person name="Liao X.-Y."/>
            <person name="Jiang Y.-T."/>
            <person name="Yu X."/>
            <person name="Hao Y."/>
            <person name="Huang J."/>
            <person name="Zhao X.-W."/>
            <person name="Ke S."/>
            <person name="Chen Y.-Y."/>
            <person name="Wu W.-L."/>
            <person name="Hsu J.-L."/>
            <person name="Lin Y.-F."/>
            <person name="Huang M.-D."/>
            <person name="Li C.-Y."/>
            <person name="Huang L."/>
            <person name="Wang Z.-W."/>
            <person name="Zhao X."/>
            <person name="Zhong W.-Y."/>
            <person name="Peng D.-H."/>
            <person name="Ahmad S."/>
            <person name="Lan S."/>
            <person name="Zhang J.-S."/>
            <person name="Tsai W.-C."/>
            <person name="Van De Peer Y."/>
            <person name="Liu Z.-J."/>
        </authorList>
    </citation>
    <scope>NUCLEOTIDE SEQUENCE</scope>
    <source>
        <strain evidence="2">SCP</strain>
        <tissue evidence="2">Leaves</tissue>
    </source>
</reference>
<dbReference type="AlphaFoldDB" id="A0AAV9B6A5"/>
<proteinExistence type="predicted"/>
<dbReference type="PANTHER" id="PTHR33699">
    <property type="entry name" value="EXPRESSED PROTEIN"/>
    <property type="match status" value="1"/>
</dbReference>
<evidence type="ECO:0000313" key="3">
    <source>
        <dbReference type="Proteomes" id="UP001179952"/>
    </source>
</evidence>
<organism evidence="2 3">
    <name type="scientific">Acorus gramineus</name>
    <name type="common">Dwarf sweet flag</name>
    <dbReference type="NCBI Taxonomy" id="55184"/>
    <lineage>
        <taxon>Eukaryota</taxon>
        <taxon>Viridiplantae</taxon>
        <taxon>Streptophyta</taxon>
        <taxon>Embryophyta</taxon>
        <taxon>Tracheophyta</taxon>
        <taxon>Spermatophyta</taxon>
        <taxon>Magnoliopsida</taxon>
        <taxon>Liliopsida</taxon>
        <taxon>Acoraceae</taxon>
        <taxon>Acorus</taxon>
    </lineage>
</organism>
<feature type="compositionally biased region" description="Basic residues" evidence="1">
    <location>
        <begin position="43"/>
        <end position="58"/>
    </location>
</feature>
<name>A0AAV9B6A5_ACOGR</name>
<comment type="caution">
    <text evidence="2">The sequence shown here is derived from an EMBL/GenBank/DDBJ whole genome shotgun (WGS) entry which is preliminary data.</text>
</comment>
<gene>
    <name evidence="2" type="ORF">QJS04_geneDACA004400</name>
</gene>
<reference evidence="2" key="1">
    <citation type="journal article" date="2023" name="Nat. Commun.">
        <title>Diploid and tetraploid genomes of Acorus and the evolution of monocots.</title>
        <authorList>
            <person name="Ma L."/>
            <person name="Liu K.W."/>
            <person name="Li Z."/>
            <person name="Hsiao Y.Y."/>
            <person name="Qi Y."/>
            <person name="Fu T."/>
            <person name="Tang G.D."/>
            <person name="Zhang D."/>
            <person name="Sun W.H."/>
            <person name="Liu D.K."/>
            <person name="Li Y."/>
            <person name="Chen G.Z."/>
            <person name="Liu X.D."/>
            <person name="Liao X.Y."/>
            <person name="Jiang Y.T."/>
            <person name="Yu X."/>
            <person name="Hao Y."/>
            <person name="Huang J."/>
            <person name="Zhao X.W."/>
            <person name="Ke S."/>
            <person name="Chen Y.Y."/>
            <person name="Wu W.L."/>
            <person name="Hsu J.L."/>
            <person name="Lin Y.F."/>
            <person name="Huang M.D."/>
            <person name="Li C.Y."/>
            <person name="Huang L."/>
            <person name="Wang Z.W."/>
            <person name="Zhao X."/>
            <person name="Zhong W.Y."/>
            <person name="Peng D.H."/>
            <person name="Ahmad S."/>
            <person name="Lan S."/>
            <person name="Zhang J.S."/>
            <person name="Tsai W.C."/>
            <person name="Van de Peer Y."/>
            <person name="Liu Z.J."/>
        </authorList>
    </citation>
    <scope>NUCLEOTIDE SEQUENCE</scope>
    <source>
        <strain evidence="2">SCP</strain>
    </source>
</reference>
<feature type="region of interest" description="Disordered" evidence="1">
    <location>
        <begin position="38"/>
        <end position="85"/>
    </location>
</feature>
<evidence type="ECO:0000256" key="1">
    <source>
        <dbReference type="SAM" id="MobiDB-lite"/>
    </source>
</evidence>
<sequence length="119" mass="13619">MEGSKVRYKIPAFGNWDLSDDQTITQYFDVTKHPISTAIPPNKVKKSGHKGKVQRKQGRVCDLTPTEPQRPHRQPKAVDEDLYKIPPELLRPQGDGFLDKMPLPQLGCVIRQHRSYSEL</sequence>